<sequence length="163" mass="18602">MPEGLELEDRYARLIFHVDTVGEVEEAMQMLTRLVVAPLVEKRIKVAMEVIPTNSSEIHLLIEVARSAADFIVQNYEAFAVVGGVLTGASRAGIWLWKKLTGKNETAAYSQVEDYVRNRLRTSVQYVNKQYQSDGKFYYDIIDANKIEHQFEVTKRCQISKLS</sequence>
<reference evidence="1" key="1">
    <citation type="submission" date="2021-02" db="EMBL/GenBank/DDBJ databases">
        <authorList>
            <person name="Han P."/>
        </authorList>
    </citation>
    <scope>NUCLEOTIDE SEQUENCE</scope>
    <source>
        <strain evidence="1">Candidatus Nitrosotenuis uzonensis 5A</strain>
    </source>
</reference>
<evidence type="ECO:0000313" key="1">
    <source>
        <dbReference type="EMBL" id="CAE6500825.1"/>
    </source>
</evidence>
<dbReference type="AlphaFoldDB" id="A0A812F3P1"/>
<dbReference type="RefSeq" id="WP_205100377.1">
    <property type="nucleotide sequence ID" value="NZ_CAJNAQ010000005.1"/>
</dbReference>
<evidence type="ECO:0000313" key="2">
    <source>
        <dbReference type="Proteomes" id="UP000655759"/>
    </source>
</evidence>
<accession>A0A812F3P1</accession>
<name>A0A812F3P1_9ARCH</name>
<dbReference type="EMBL" id="CAJNAQ010000005">
    <property type="protein sequence ID" value="CAE6500825.1"/>
    <property type="molecule type" value="Genomic_DNA"/>
</dbReference>
<comment type="caution">
    <text evidence="1">The sequence shown here is derived from an EMBL/GenBank/DDBJ whole genome shotgun (WGS) entry which is preliminary data.</text>
</comment>
<organism evidence="1 2">
    <name type="scientific">Candidatus Nitrosotenuis uzonensis</name>
    <dbReference type="NCBI Taxonomy" id="1407055"/>
    <lineage>
        <taxon>Archaea</taxon>
        <taxon>Nitrososphaerota</taxon>
        <taxon>Candidatus Nitrosotenuis</taxon>
    </lineage>
</organism>
<proteinExistence type="predicted"/>
<protein>
    <submittedName>
        <fullName evidence="1">Uncharacterized protein</fullName>
    </submittedName>
</protein>
<gene>
    <name evidence="1" type="ORF">NUZ5A_51072</name>
</gene>
<dbReference type="Proteomes" id="UP000655759">
    <property type="component" value="Unassembled WGS sequence"/>
</dbReference>